<dbReference type="SUPFAM" id="SSF54909">
    <property type="entry name" value="Dimeric alpha+beta barrel"/>
    <property type="match status" value="1"/>
</dbReference>
<feature type="transmembrane region" description="Helical" evidence="7">
    <location>
        <begin position="105"/>
        <end position="126"/>
    </location>
</feature>
<feature type="transmembrane region" description="Helical" evidence="7">
    <location>
        <begin position="226"/>
        <end position="248"/>
    </location>
</feature>
<evidence type="ECO:0000313" key="8">
    <source>
        <dbReference type="EMBL" id="PZM95963.1"/>
    </source>
</evidence>
<dbReference type="InterPro" id="IPR010290">
    <property type="entry name" value="TM_effector"/>
</dbReference>
<evidence type="ECO:0000256" key="1">
    <source>
        <dbReference type="ARBA" id="ARBA00004651"/>
    </source>
</evidence>
<evidence type="ECO:0000256" key="4">
    <source>
        <dbReference type="ARBA" id="ARBA00022692"/>
    </source>
</evidence>
<evidence type="ECO:0000256" key="5">
    <source>
        <dbReference type="ARBA" id="ARBA00022989"/>
    </source>
</evidence>
<feature type="transmembrane region" description="Helical" evidence="7">
    <location>
        <begin position="168"/>
        <end position="188"/>
    </location>
</feature>
<keyword evidence="3" id="KW-1003">Cell membrane</keyword>
<evidence type="ECO:0000256" key="3">
    <source>
        <dbReference type="ARBA" id="ARBA00022475"/>
    </source>
</evidence>
<dbReference type="CDD" id="cd06173">
    <property type="entry name" value="MFS_MefA_like"/>
    <property type="match status" value="1"/>
</dbReference>
<dbReference type="Pfam" id="PF05977">
    <property type="entry name" value="MFS_3"/>
    <property type="match status" value="1"/>
</dbReference>
<comment type="caution">
    <text evidence="8">The sequence shown here is derived from an EMBL/GenBank/DDBJ whole genome shotgun (WGS) entry which is preliminary data.</text>
</comment>
<sequence length="405" mass="43456">MQTPTFSAIQPELVPRDEVRDAALLNGASVNVARTVGPALAGLLISVVGVGATFALNALSFVGVMLALLAWRRPPDRRPPGTEQLIDAIKAGVRYTRSAPEFQAVLGRSMLFIFFASALWSLLAVLARGPLRLGANGYGVLLASVGVGAVLGRVVVPRVRNRLTASRLVGAGSLAYGGALLAAAASTWVPLTVVVLLVAGVGWISVTSTVNAHAQLLLPNWTRARALAFMNVTFQGGQALGSVSWGALAGWLNVRAAFAVAGLGAVVGAVVGVRFLALRKLANVEPVNDWPEPHVDIEIDPAAGPVLVIVEWRIDPDRAKEFADVMRPVRRTRRQTGATRWGLFQDTGDPAVFVETFTVQSWSEHLRQHLERRTVAAQEVEARAREFLVTGQPPRVYHLLWAYRS</sequence>
<reference evidence="8" key="1">
    <citation type="submission" date="2018-05" db="EMBL/GenBank/DDBJ databases">
        <authorList>
            <person name="Lanie J.A."/>
            <person name="Ng W.-L."/>
            <person name="Kazmierczak K.M."/>
            <person name="Andrzejewski T.M."/>
            <person name="Davidsen T.M."/>
            <person name="Wayne K.J."/>
            <person name="Tettelin H."/>
            <person name="Glass J.I."/>
            <person name="Rusch D."/>
            <person name="Podicherti R."/>
            <person name="Tsui H.-C.T."/>
            <person name="Winkler M.E."/>
        </authorList>
    </citation>
    <scope>NUCLEOTIDE SEQUENCE</scope>
    <source>
        <strain evidence="8">ZC4RG45</strain>
    </source>
</reference>
<feature type="transmembrane region" description="Helical" evidence="7">
    <location>
        <begin position="138"/>
        <end position="156"/>
    </location>
</feature>
<feature type="transmembrane region" description="Helical" evidence="7">
    <location>
        <begin position="194"/>
        <end position="214"/>
    </location>
</feature>
<accession>A0A2W4LEJ1</accession>
<evidence type="ECO:0000256" key="7">
    <source>
        <dbReference type="SAM" id="Phobius"/>
    </source>
</evidence>
<dbReference type="EMBL" id="QGUI01000429">
    <property type="protein sequence ID" value="PZM95963.1"/>
    <property type="molecule type" value="Genomic_DNA"/>
</dbReference>
<keyword evidence="4 7" id="KW-0812">Transmembrane</keyword>
<evidence type="ECO:0000256" key="6">
    <source>
        <dbReference type="ARBA" id="ARBA00023136"/>
    </source>
</evidence>
<dbReference type="AlphaFoldDB" id="A0A2W4LEJ1"/>
<evidence type="ECO:0000256" key="2">
    <source>
        <dbReference type="ARBA" id="ARBA00022448"/>
    </source>
</evidence>
<protein>
    <submittedName>
        <fullName evidence="8">MFS transporter</fullName>
    </submittedName>
</protein>
<comment type="subcellular location">
    <subcellularLocation>
        <location evidence="1">Cell membrane</location>
        <topology evidence="1">Multi-pass membrane protein</topology>
    </subcellularLocation>
</comment>
<gene>
    <name evidence="8" type="ORF">DIU77_11565</name>
</gene>
<dbReference type="PANTHER" id="PTHR23513:SF11">
    <property type="entry name" value="STAPHYLOFERRIN A TRANSPORTER"/>
    <property type="match status" value="1"/>
</dbReference>
<proteinExistence type="predicted"/>
<dbReference type="PANTHER" id="PTHR23513">
    <property type="entry name" value="INTEGRAL MEMBRANE EFFLUX PROTEIN-RELATED"/>
    <property type="match status" value="1"/>
</dbReference>
<dbReference type="InterPro" id="IPR011008">
    <property type="entry name" value="Dimeric_a/b-barrel"/>
</dbReference>
<organism evidence="8">
    <name type="scientific">Thermocrispum agreste</name>
    <dbReference type="NCBI Taxonomy" id="37925"/>
    <lineage>
        <taxon>Bacteria</taxon>
        <taxon>Bacillati</taxon>
        <taxon>Actinomycetota</taxon>
        <taxon>Actinomycetes</taxon>
        <taxon>Pseudonocardiales</taxon>
        <taxon>Pseudonocardiaceae</taxon>
        <taxon>Thermocrispum</taxon>
    </lineage>
</organism>
<dbReference type="InterPro" id="IPR036259">
    <property type="entry name" value="MFS_trans_sf"/>
</dbReference>
<name>A0A2W4LEJ1_9PSEU</name>
<feature type="transmembrane region" description="Helical" evidence="7">
    <location>
        <begin position="39"/>
        <end position="71"/>
    </location>
</feature>
<keyword evidence="6 7" id="KW-0472">Membrane</keyword>
<dbReference type="Gene3D" id="1.20.1250.20">
    <property type="entry name" value="MFS general substrate transporter like domains"/>
    <property type="match status" value="1"/>
</dbReference>
<dbReference type="GO" id="GO:0005886">
    <property type="term" value="C:plasma membrane"/>
    <property type="evidence" value="ECO:0007669"/>
    <property type="project" value="UniProtKB-SubCell"/>
</dbReference>
<keyword evidence="5 7" id="KW-1133">Transmembrane helix</keyword>
<feature type="transmembrane region" description="Helical" evidence="7">
    <location>
        <begin position="254"/>
        <end position="277"/>
    </location>
</feature>
<keyword evidence="2" id="KW-0813">Transport</keyword>
<dbReference type="SUPFAM" id="SSF103473">
    <property type="entry name" value="MFS general substrate transporter"/>
    <property type="match status" value="1"/>
</dbReference>